<dbReference type="Pfam" id="PF01582">
    <property type="entry name" value="TIR"/>
    <property type="match status" value="1"/>
</dbReference>
<dbReference type="PROSITE" id="PS50104">
    <property type="entry name" value="TIR"/>
    <property type="match status" value="1"/>
</dbReference>
<keyword evidence="4" id="KW-0520">NAD</keyword>
<dbReference type="GO" id="GO:0007165">
    <property type="term" value="P:signal transduction"/>
    <property type="evidence" value="ECO:0007669"/>
    <property type="project" value="InterPro"/>
</dbReference>
<dbReference type="InterPro" id="IPR058546">
    <property type="entry name" value="RPS4B/Roq1-like_LRR"/>
</dbReference>
<gene>
    <name evidence="6" type="ORF">FSB_LOCUS38204</name>
</gene>
<dbReference type="InterPro" id="IPR035897">
    <property type="entry name" value="Toll_tir_struct_dom_sf"/>
</dbReference>
<dbReference type="SMART" id="SM00255">
    <property type="entry name" value="TIR"/>
    <property type="match status" value="1"/>
</dbReference>
<organism evidence="6">
    <name type="scientific">Fagus sylvatica</name>
    <name type="common">Beechnut</name>
    <dbReference type="NCBI Taxonomy" id="28930"/>
    <lineage>
        <taxon>Eukaryota</taxon>
        <taxon>Viridiplantae</taxon>
        <taxon>Streptophyta</taxon>
        <taxon>Embryophyta</taxon>
        <taxon>Tracheophyta</taxon>
        <taxon>Spermatophyta</taxon>
        <taxon>Magnoliopsida</taxon>
        <taxon>eudicotyledons</taxon>
        <taxon>Gunneridae</taxon>
        <taxon>Pentapetalae</taxon>
        <taxon>rosids</taxon>
        <taxon>fabids</taxon>
        <taxon>Fagales</taxon>
        <taxon>Fagaceae</taxon>
        <taxon>Fagus</taxon>
    </lineage>
</organism>
<dbReference type="InterPro" id="IPR003591">
    <property type="entry name" value="Leu-rich_rpt_typical-subtyp"/>
</dbReference>
<dbReference type="InterPro" id="IPR042197">
    <property type="entry name" value="Apaf_helical"/>
</dbReference>
<evidence type="ECO:0000259" key="5">
    <source>
        <dbReference type="PROSITE" id="PS50104"/>
    </source>
</evidence>
<sequence length="1272" mass="143341">MSTQKASSSSTPSWKYDVFLSFRGEDTRNSFTDHLYTALKYKGIDTFKDEEKLKRGKSIQPELLKAIEESRFAIVILSRNYASSTWCLNELEKIIRCMKEMKMRVLPIFYDVDPSNVRKQTGTFAQAFAKHEEHFKDNIEKVQTWRIALREVANLKGWHLQDRPESKIIQNIVGELWHNLNYAFLEDLEGLVGIISQVEKLKSCLAIGSNDIRIIGVWGMGGIGSRVIITTRDKHLLQILEVDKIYDVEGLNDDKALHLLSLKAFKKDHPPKDYLELSKDVVHYAKGLPLAIEILGSFLSHRSIDEWKKCPEELGKRSRLWLFEDINDVLTENTGTKEIQGIVLNMLTPKEAHWNPESFSKMQHLKLLIIDNVYLLHDPKHLPNGLRILDWSGYPSKSFPPSFQPKSFERLKSIRLTKSLKLIETPSFTETPVLEKIGCKNLKSLPNKFEMESLEILTLSGCAKVKKIPEFGGNMERVCKLYLDGTAITKLPMSIEHLSGLASLNLRNCKNLVCLPDTIFNLKLLKDVVISGCSKLGRLPENLGNAKSVLKLYLDGTAITKLPTSIEHLTGLTSLNLRDCKNLVCLPNTIFNLKLLKDVDISGCSKLKRLPENLGNAESVVELDVSGTAIRHVPSSIGLLKNLKRLSFRGCKGLSSSNKSWYELLPFYSMPRSPDPMDLLSSSLSGLCSLTKLDLRECNLKAIPNDFGCLFSLKDLFLNGNDFVCLPESIGGLSNLSRMWLDNCTSLQSLPKLPLNIWEIGARGCISLQMLPDQLKVAQHLYLDNCSKLTVNQGFIDMYIAMISKYLQGLLSSQDIDYINIVIPGSEIPEWCSHQILEVKKCGLRMRSGDDYDGAGPSGEGCSNDVHTQKRIERLIEFMSLDKTDCEESSEYKECGEELSDWQESSESDLEVTKNLQAKLNELEEWEKAPGGSEGEDHIYGLKKEITELLLREEDQGIADVALRYFQDIFSTSTPSTGTISEVLEQVPRKVSVEINRILGRSEEVHMIGDSVTTAMLECLNKGALVKAFNHTHVVLIPKKKSRGYLLSVCITWSISLFPKLWLIDSSVVAGWINSKNFYPIPKLPVEAKVEELMDKENGGWKMQLVRRCFMPADFLAITSIPLNPKMPEDVLFWWSTPSGKFLVKSAYHMAMNMKRSVDGSESSNSSDLIRTIWKEETFARLEDVLSVRMGDYAAAQVQFGSPSKEVPRREIRWKPPEGGWVKENMDGAVFHDIQKVGLGVVIRTDLGEFLGACCELLNVSGFRITGSFACY</sequence>
<dbReference type="GO" id="GO:0006952">
    <property type="term" value="P:defense response"/>
    <property type="evidence" value="ECO:0007669"/>
    <property type="project" value="InterPro"/>
</dbReference>
<dbReference type="Pfam" id="PF23286">
    <property type="entry name" value="LRR_13"/>
    <property type="match status" value="1"/>
</dbReference>
<accession>A0A2N9HDS9</accession>
<dbReference type="SUPFAM" id="SSF52200">
    <property type="entry name" value="Toll/Interleukin receptor TIR domain"/>
    <property type="match status" value="1"/>
</dbReference>
<dbReference type="InterPro" id="IPR001611">
    <property type="entry name" value="Leu-rich_rpt"/>
</dbReference>
<dbReference type="Pfam" id="PF00560">
    <property type="entry name" value="LRR_1"/>
    <property type="match status" value="1"/>
</dbReference>
<dbReference type="AlphaFoldDB" id="A0A2N9HDS9"/>
<evidence type="ECO:0000256" key="2">
    <source>
        <dbReference type="ARBA" id="ARBA00022737"/>
    </source>
</evidence>
<keyword evidence="3" id="KW-0611">Plant defense</keyword>
<dbReference type="PANTHER" id="PTHR11017">
    <property type="entry name" value="LEUCINE-RICH REPEAT-CONTAINING PROTEIN"/>
    <property type="match status" value="1"/>
</dbReference>
<reference evidence="6" key="1">
    <citation type="submission" date="2018-02" db="EMBL/GenBank/DDBJ databases">
        <authorList>
            <person name="Cohen D.B."/>
            <person name="Kent A.D."/>
        </authorList>
    </citation>
    <scope>NUCLEOTIDE SEQUENCE</scope>
</reference>
<dbReference type="FunFam" id="3.40.50.10140:FF:000007">
    <property type="entry name" value="Disease resistance protein (TIR-NBS-LRR class)"/>
    <property type="match status" value="1"/>
</dbReference>
<feature type="domain" description="TIR" evidence="5">
    <location>
        <begin position="14"/>
        <end position="184"/>
    </location>
</feature>
<dbReference type="SUPFAM" id="SSF52047">
    <property type="entry name" value="RNI-like"/>
    <property type="match status" value="1"/>
</dbReference>
<dbReference type="SUPFAM" id="SSF52540">
    <property type="entry name" value="P-loop containing nucleoside triphosphate hydrolases"/>
    <property type="match status" value="1"/>
</dbReference>
<keyword evidence="2" id="KW-0677">Repeat</keyword>
<dbReference type="Gene3D" id="1.10.8.430">
    <property type="entry name" value="Helical domain of apoptotic protease-activating factors"/>
    <property type="match status" value="1"/>
</dbReference>
<dbReference type="GO" id="GO:0043531">
    <property type="term" value="F:ADP binding"/>
    <property type="evidence" value="ECO:0007669"/>
    <property type="project" value="InterPro"/>
</dbReference>
<evidence type="ECO:0000313" key="6">
    <source>
        <dbReference type="EMBL" id="SPD10322.1"/>
    </source>
</evidence>
<dbReference type="Gene3D" id="3.80.10.10">
    <property type="entry name" value="Ribonuclease Inhibitor"/>
    <property type="match status" value="3"/>
</dbReference>
<dbReference type="InterPro" id="IPR032675">
    <property type="entry name" value="LRR_dom_sf"/>
</dbReference>
<dbReference type="PRINTS" id="PR00364">
    <property type="entry name" value="DISEASERSIST"/>
</dbReference>
<evidence type="ECO:0000256" key="3">
    <source>
        <dbReference type="ARBA" id="ARBA00022821"/>
    </source>
</evidence>
<evidence type="ECO:0000256" key="1">
    <source>
        <dbReference type="ARBA" id="ARBA00022614"/>
    </source>
</evidence>
<keyword evidence="1" id="KW-0433">Leucine-rich repeat</keyword>
<dbReference type="InterPro" id="IPR000157">
    <property type="entry name" value="TIR_dom"/>
</dbReference>
<dbReference type="InterPro" id="IPR027417">
    <property type="entry name" value="P-loop_NTPase"/>
</dbReference>
<dbReference type="EMBL" id="OIVN01003324">
    <property type="protein sequence ID" value="SPD10322.1"/>
    <property type="molecule type" value="Genomic_DNA"/>
</dbReference>
<protein>
    <recommendedName>
        <fullName evidence="5">TIR domain-containing protein</fullName>
    </recommendedName>
</protein>
<dbReference type="Gene3D" id="3.40.50.10140">
    <property type="entry name" value="Toll/interleukin-1 receptor homology (TIR) domain"/>
    <property type="match status" value="1"/>
</dbReference>
<proteinExistence type="predicted"/>
<dbReference type="PANTHER" id="PTHR11017:SF559">
    <property type="entry name" value="DISEASE RESISTANCE PROTEIN CHL1"/>
    <property type="match status" value="1"/>
</dbReference>
<evidence type="ECO:0000256" key="4">
    <source>
        <dbReference type="ARBA" id="ARBA00023027"/>
    </source>
</evidence>
<name>A0A2N9HDS9_FAGSY</name>
<dbReference type="SMART" id="SM00369">
    <property type="entry name" value="LRR_TYP"/>
    <property type="match status" value="4"/>
</dbReference>
<dbReference type="InterPro" id="IPR044974">
    <property type="entry name" value="Disease_R_plants"/>
</dbReference>